<dbReference type="Pfam" id="PF01590">
    <property type="entry name" value="GAF"/>
    <property type="match status" value="1"/>
</dbReference>
<dbReference type="AlphaFoldDB" id="A0A7C3J7I2"/>
<comment type="caution">
    <text evidence="2">The sequence shown here is derived from an EMBL/GenBank/DDBJ whole genome shotgun (WGS) entry which is preliminary data.</text>
</comment>
<dbReference type="InterPro" id="IPR029787">
    <property type="entry name" value="Nucleotide_cyclase"/>
</dbReference>
<dbReference type="PANTHER" id="PTHR45138:SF9">
    <property type="entry name" value="DIGUANYLATE CYCLASE DGCM-RELATED"/>
    <property type="match status" value="1"/>
</dbReference>
<dbReference type="InterPro" id="IPR050469">
    <property type="entry name" value="Diguanylate_Cyclase"/>
</dbReference>
<dbReference type="PANTHER" id="PTHR45138">
    <property type="entry name" value="REGULATORY COMPONENTS OF SENSORY TRANSDUCTION SYSTEM"/>
    <property type="match status" value="1"/>
</dbReference>
<dbReference type="InterPro" id="IPR000160">
    <property type="entry name" value="GGDEF_dom"/>
</dbReference>
<dbReference type="PROSITE" id="PS50887">
    <property type="entry name" value="GGDEF"/>
    <property type="match status" value="1"/>
</dbReference>
<dbReference type="SUPFAM" id="SSF55781">
    <property type="entry name" value="GAF domain-like"/>
    <property type="match status" value="2"/>
</dbReference>
<dbReference type="GO" id="GO:0043709">
    <property type="term" value="P:cell adhesion involved in single-species biofilm formation"/>
    <property type="evidence" value="ECO:0007669"/>
    <property type="project" value="TreeGrafter"/>
</dbReference>
<dbReference type="EMBL" id="DSTT01000006">
    <property type="protein sequence ID" value="HFK24432.1"/>
    <property type="molecule type" value="Genomic_DNA"/>
</dbReference>
<dbReference type="SMART" id="SM00065">
    <property type="entry name" value="GAF"/>
    <property type="match status" value="2"/>
</dbReference>
<dbReference type="InterPro" id="IPR029016">
    <property type="entry name" value="GAF-like_dom_sf"/>
</dbReference>
<dbReference type="GO" id="GO:0005886">
    <property type="term" value="C:plasma membrane"/>
    <property type="evidence" value="ECO:0007669"/>
    <property type="project" value="TreeGrafter"/>
</dbReference>
<dbReference type="InterPro" id="IPR043128">
    <property type="entry name" value="Rev_trsase/Diguanyl_cyclase"/>
</dbReference>
<dbReference type="Pfam" id="PF13185">
    <property type="entry name" value="GAF_2"/>
    <property type="match status" value="1"/>
</dbReference>
<dbReference type="SMART" id="SM00267">
    <property type="entry name" value="GGDEF"/>
    <property type="match status" value="1"/>
</dbReference>
<evidence type="ECO:0000259" key="1">
    <source>
        <dbReference type="PROSITE" id="PS50887"/>
    </source>
</evidence>
<proteinExistence type="predicted"/>
<organism evidence="2">
    <name type="scientific">candidate division WOR-3 bacterium</name>
    <dbReference type="NCBI Taxonomy" id="2052148"/>
    <lineage>
        <taxon>Bacteria</taxon>
        <taxon>Bacteria division WOR-3</taxon>
    </lineage>
</organism>
<accession>A0A7C3J7I2</accession>
<dbReference type="Gene3D" id="3.30.450.40">
    <property type="match status" value="2"/>
</dbReference>
<name>A0A7C3J7I2_UNCW3</name>
<sequence length="673" mass="77868">MKPVVIKFLTSENENDFIDAVNLFIKEFYIKNLFLSLKTQNGFYFYSTFKKEKNLSETKELYDFKRIAIEEKEQVNRIDSLLYDIRVKDEIVLQSGNHYIFLTDKQEDLFLIFQNEGEIYDERKNSDILEIIPSIKNGLTKIYLQQKLSSEKDIEEKIATVNKKLYTLQQLTILLQSTFDFEKILDIITKAISSSLGFSVVLVSLYNENDDSMERVAQNGLSEKVFEKLKKQRVPFSTIKNLMQERFRISKSFYINHQDMNISNMEKTIDKIAYVLPEEKPEEYINWHPEDILIIPLYSKENKILGIITVDKPINRYVNLKESIEILESFAQTAAISLENAKLFSKMEQLIKNLEKVSTISALMNSHIQLEDLLSHFVKSIKENFPHYNTSIILYNQFNELEIKAYSGYTDKYIERVNEMLKMGEGIVGWVAEHKTPVHVKDTRSDPRFVGRLDVPMSEIAVPLEISSGMIGILDIESEGVNSLDENDFRIVTILASHLSVSIDNTFKYEETKRIANTDPLTNTYNYRFFIDKLKEELERSKKLSIPLSILMLDIDYFKEINDNYGHMVGDMVIKDLAQLLSKTVRKGDIVIRYGGDEFFIILPGTGKQFTHSIAEKINKLVKKTNFTNGIKITVSVGTVTYPDDGDSVETLLKWVDDALYDAKRKGRDRING</sequence>
<dbReference type="GO" id="GO:1902201">
    <property type="term" value="P:negative regulation of bacterial-type flagellum-dependent cell motility"/>
    <property type="evidence" value="ECO:0007669"/>
    <property type="project" value="TreeGrafter"/>
</dbReference>
<dbReference type="NCBIfam" id="TIGR00254">
    <property type="entry name" value="GGDEF"/>
    <property type="match status" value="1"/>
</dbReference>
<dbReference type="FunFam" id="3.30.70.270:FF:000001">
    <property type="entry name" value="Diguanylate cyclase domain protein"/>
    <property type="match status" value="1"/>
</dbReference>
<dbReference type="SUPFAM" id="SSF55073">
    <property type="entry name" value="Nucleotide cyclase"/>
    <property type="match status" value="1"/>
</dbReference>
<dbReference type="GO" id="GO:0052621">
    <property type="term" value="F:diguanylate cyclase activity"/>
    <property type="evidence" value="ECO:0007669"/>
    <property type="project" value="TreeGrafter"/>
</dbReference>
<dbReference type="Gene3D" id="3.30.70.270">
    <property type="match status" value="1"/>
</dbReference>
<evidence type="ECO:0000313" key="2">
    <source>
        <dbReference type="EMBL" id="HFK24432.1"/>
    </source>
</evidence>
<dbReference type="InterPro" id="IPR003018">
    <property type="entry name" value="GAF"/>
</dbReference>
<dbReference type="Pfam" id="PF00990">
    <property type="entry name" value="GGDEF"/>
    <property type="match status" value="1"/>
</dbReference>
<gene>
    <name evidence="2" type="ORF">ENS15_07295</name>
</gene>
<feature type="domain" description="GGDEF" evidence="1">
    <location>
        <begin position="546"/>
        <end position="673"/>
    </location>
</feature>
<protein>
    <submittedName>
        <fullName evidence="2">Diguanylate cyclase</fullName>
    </submittedName>
</protein>
<reference evidence="2" key="1">
    <citation type="journal article" date="2020" name="mSystems">
        <title>Genome- and Community-Level Interaction Insights into Carbon Utilization and Element Cycling Functions of Hydrothermarchaeota in Hydrothermal Sediment.</title>
        <authorList>
            <person name="Zhou Z."/>
            <person name="Liu Y."/>
            <person name="Xu W."/>
            <person name="Pan J."/>
            <person name="Luo Z.H."/>
            <person name="Li M."/>
        </authorList>
    </citation>
    <scope>NUCLEOTIDE SEQUENCE [LARGE SCALE GENOMIC DNA]</scope>
    <source>
        <strain evidence="2">SpSt-464</strain>
    </source>
</reference>
<dbReference type="CDD" id="cd01949">
    <property type="entry name" value="GGDEF"/>
    <property type="match status" value="1"/>
</dbReference>